<evidence type="ECO:0000313" key="2">
    <source>
        <dbReference type="EMBL" id="KJK78973.1"/>
    </source>
</evidence>
<organism evidence="2 3">
    <name type="scientific">Metarhizium anisopliae BRIP 53293</name>
    <dbReference type="NCBI Taxonomy" id="1291518"/>
    <lineage>
        <taxon>Eukaryota</taxon>
        <taxon>Fungi</taxon>
        <taxon>Dikarya</taxon>
        <taxon>Ascomycota</taxon>
        <taxon>Pezizomycotina</taxon>
        <taxon>Sordariomycetes</taxon>
        <taxon>Hypocreomycetidae</taxon>
        <taxon>Hypocreales</taxon>
        <taxon>Clavicipitaceae</taxon>
        <taxon>Metarhizium</taxon>
    </lineage>
</organism>
<evidence type="ECO:0000256" key="1">
    <source>
        <dbReference type="SAM" id="MobiDB-lite"/>
    </source>
</evidence>
<name>A0A0D9NYR4_METAN</name>
<evidence type="ECO:0000313" key="3">
    <source>
        <dbReference type="Proteomes" id="UP000054544"/>
    </source>
</evidence>
<dbReference type="STRING" id="1291518.A0A0D9NYR4"/>
<keyword evidence="3" id="KW-1185">Reference proteome</keyword>
<feature type="region of interest" description="Disordered" evidence="1">
    <location>
        <begin position="71"/>
        <end position="96"/>
    </location>
</feature>
<dbReference type="AlphaFoldDB" id="A0A0D9NYR4"/>
<reference evidence="3" key="1">
    <citation type="journal article" date="2014" name="BMC Genomics">
        <title>The genome sequence of the biocontrol fungus Metarhizium anisopliae and comparative genomics of Metarhizium species.</title>
        <authorList>
            <person name="Pattemore J.A."/>
            <person name="Hane J.K."/>
            <person name="Williams A.H."/>
            <person name="Wilson B.A."/>
            <person name="Stodart B.J."/>
            <person name="Ash G.J."/>
        </authorList>
    </citation>
    <scope>NUCLEOTIDE SEQUENCE [LARGE SCALE GENOMIC DNA]</scope>
    <source>
        <strain evidence="3">BRIP 53293</strain>
    </source>
</reference>
<dbReference type="EMBL" id="KE384732">
    <property type="protein sequence ID" value="KJK78973.1"/>
    <property type="molecule type" value="Genomic_DNA"/>
</dbReference>
<gene>
    <name evidence="2" type="ORF">H634G_05788</name>
</gene>
<proteinExistence type="predicted"/>
<dbReference type="OrthoDB" id="5213630at2759"/>
<accession>A0A0D9NYR4</accession>
<feature type="compositionally biased region" description="Basic and acidic residues" evidence="1">
    <location>
        <begin position="71"/>
        <end position="80"/>
    </location>
</feature>
<dbReference type="Proteomes" id="UP000054544">
    <property type="component" value="Unassembled WGS sequence"/>
</dbReference>
<protein>
    <submittedName>
        <fullName evidence="2">Uncharacterized protein</fullName>
    </submittedName>
</protein>
<sequence length="496" mass="56556">MDRPLETEDCNSDHPEEVNLITCRLLETEKPPSPIPSGLPRIEPTEAEAPLWPYSTPGGIVKTLWSSWHTQCDEPSHGNQDRLSVPTGTERTDSPLPPVEFAIVNTMFSKSSFELTICGFTNGSLDEQIQSMNEETSHLRQQNQGLYAHIQNLELQNQEISHLRQQNQGLSEHIQNLEFHNREIKVSLQAARTQAQKLPNCPEPRNHEHTGKKIPDSEFKSKWRQLKFNVKMLSRHILDHNPELTLQPRHFTTVMKTFRNSKGSEVHGSSLFKGLDTRRLGLEAYLWNFLFDVVFDSNSETDAARTRTTFKRHRKDYAKLKIEDSSQIAAVYDWLQSGWPITKPITPDSVNELLRKDCEEIYQMIHGNDGRKRSDSRAESREEIRDILSLALELDEMIMTSRAMITVVWPGEVPEINAGNCTEYQEWYMEAIQEEREPGENVRLKLCVTPILLKKGNARGTNYESQIVLVKGDVVVAYGSRQGSTEPVQAQGGTAE</sequence>